<reference evidence="1 2" key="1">
    <citation type="journal article" date="2007" name="Appl. Environ. Microbiol.">
        <title>Rhizobial factors required for stem nodule maturation and maintenance in Sesbania rostrata-Azorhizobium caulinodans ORS571 symbiosis.</title>
        <authorList>
            <person name="Suzuki S."/>
            <person name="Aono T."/>
            <person name="Lee KB."/>
            <person name="Suzuki T."/>
            <person name="Liu CT."/>
            <person name="Miwa H."/>
            <person name="Wakao S."/>
            <person name="Iki T."/>
            <person name="Oyaizu H."/>
        </authorList>
    </citation>
    <scope>NUCLEOTIDE SEQUENCE [LARGE SCALE GENOMIC DNA]</scope>
    <source>
        <strain evidence="2">ATCC 43989 / DSM 5975 / JCM 20966 / LMG 6465 / NBRC 14845 / NCIMB 13405 / ORS 571</strain>
    </source>
</reference>
<sequence length="79" mass="8510">MWDGLFHARRTPQGRTGPYARLGESRAFFFTGANGLVRSYRLKGRGVRAAADLGTKMKAYCAANPKANAMEAAEKAMGG</sequence>
<gene>
    <name evidence="1" type="ordered locus">AZC_2195</name>
</gene>
<evidence type="ECO:0000313" key="2">
    <source>
        <dbReference type="Proteomes" id="UP000000270"/>
    </source>
</evidence>
<evidence type="ECO:0000313" key="1">
    <source>
        <dbReference type="EMBL" id="BAF88193.1"/>
    </source>
</evidence>
<reference evidence="2" key="2">
    <citation type="submission" date="2007-04" db="EMBL/GenBank/DDBJ databases">
        <title>Complete genome sequence of the nitrogen-fixing bacterium Azorhizobium caulinodans ORS571.</title>
        <authorList>
            <person name="Lee K.B."/>
            <person name="Backer P.D."/>
            <person name="Aono T."/>
            <person name="Liu C.T."/>
            <person name="Suzuki S."/>
            <person name="Suzuki T."/>
            <person name="Kaneko T."/>
            <person name="Yamada M."/>
            <person name="Tabata S."/>
            <person name="Kupfer D.M."/>
            <person name="Najar F.Z."/>
            <person name="Wiley G.B."/>
            <person name="Roe B."/>
            <person name="Binnewies T."/>
            <person name="Ussery D."/>
            <person name="Vereecke D."/>
            <person name="Gevers D."/>
            <person name="Holsters M."/>
            <person name="Oyaizu H."/>
        </authorList>
    </citation>
    <scope>NUCLEOTIDE SEQUENCE [LARGE SCALE GENOMIC DNA]</scope>
    <source>
        <strain evidence="2">ATCC 43989 / DSM 5975 / JCM 20966 / LMG 6465 / NBRC 14845 / NCIMB 13405 / ORS 571</strain>
    </source>
</reference>
<dbReference type="KEGG" id="azc:AZC_2195"/>
<reference evidence="1 2" key="3">
    <citation type="journal article" date="2008" name="BMC Genomics">
        <title>The genome of the versatile nitrogen fixer Azorhizobium caulinodans ORS571.</title>
        <authorList>
            <person name="Lee KB."/>
            <person name="Backer P.D."/>
            <person name="Aono T."/>
            <person name="Liu CT."/>
            <person name="Suzuki S."/>
            <person name="Suzuki T."/>
            <person name="Kaneko T."/>
            <person name="Yamada M."/>
            <person name="Tabata S."/>
            <person name="Kupfer D.M."/>
            <person name="Najar F.Z."/>
            <person name="Wiley G.B."/>
            <person name="Roe B."/>
            <person name="Binnewies T.T."/>
            <person name="Ussery D.W."/>
            <person name="D'Haeze W."/>
            <person name="Herder J.D."/>
            <person name="Gevers D."/>
            <person name="Vereecke D."/>
            <person name="Holsters M."/>
            <person name="Oyaizu H."/>
        </authorList>
    </citation>
    <scope>NUCLEOTIDE SEQUENCE [LARGE SCALE GENOMIC DNA]</scope>
    <source>
        <strain evidence="2">ATCC 43989 / DSM 5975 / JCM 20966 / LMG 6465 / NBRC 14845 / NCIMB 13405 / ORS 571</strain>
    </source>
</reference>
<dbReference type="Proteomes" id="UP000000270">
    <property type="component" value="Chromosome"/>
</dbReference>
<keyword evidence="2" id="KW-1185">Reference proteome</keyword>
<proteinExistence type="predicted"/>
<dbReference type="HOGENOM" id="CLU_2598474_0_0_5"/>
<dbReference type="EMBL" id="AP009384">
    <property type="protein sequence ID" value="BAF88193.1"/>
    <property type="molecule type" value="Genomic_DNA"/>
</dbReference>
<reference evidence="1 2" key="6">
    <citation type="journal article" date="2011" name="Appl. Environ. Microbiol.">
        <title>Involvement of the azorhizobial chromosome partition gene (parA) in the onset of bacteroid differentiation during Sesbania rostrata stem nodule development.</title>
        <authorList>
            <person name="Liu CT."/>
            <person name="Lee KB."/>
            <person name="Wang YS."/>
            <person name="Peng MH."/>
            <person name="Lee KT."/>
            <person name="Suzuki S."/>
            <person name="Suzuki T."/>
            <person name="Oyaizu H."/>
        </authorList>
    </citation>
    <scope>NUCLEOTIDE SEQUENCE [LARGE SCALE GENOMIC DNA]</scope>
    <source>
        <strain evidence="2">ATCC 43989 / DSM 5975 / JCM 20966 / LMG 6465 / NBRC 14845 / NCIMB 13405 / ORS 571</strain>
    </source>
</reference>
<dbReference type="AlphaFoldDB" id="A8I808"/>
<name>A8I808_AZOC5</name>
<reference evidence="1 2" key="4">
    <citation type="journal article" date="2009" name="Appl. Environ. Microbiol.">
        <title>Comparative genome-wide transcriptional profiling of Azorhizobium caulinodans ORS571 grown under free-living and symbiotic conditions.</title>
        <authorList>
            <person name="Tsukada S."/>
            <person name="Aono T."/>
            <person name="Akiba N."/>
            <person name="Lee KB."/>
            <person name="Liu CT."/>
            <person name="Toyazaki H."/>
            <person name="Oyaizu H."/>
        </authorList>
    </citation>
    <scope>NUCLEOTIDE SEQUENCE [LARGE SCALE GENOMIC DNA]</scope>
    <source>
        <strain evidence="2">ATCC 43989 / DSM 5975 / JCM 20966 / LMG 6465 / NBRC 14845 / NCIMB 13405 / ORS 571</strain>
    </source>
</reference>
<protein>
    <submittedName>
        <fullName evidence="1">Uncharacterized protein</fullName>
    </submittedName>
</protein>
<reference evidence="1 2" key="5">
    <citation type="journal article" date="2010" name="Appl. Environ. Microbiol.">
        <title>phrR-like gene praR of Azorhizobium caulinodans ORS571 is essential for symbiosis with Sesbania rostrata and is involved in expression of reb genes.</title>
        <authorList>
            <person name="Akiba N."/>
            <person name="Aono T."/>
            <person name="Toyazaki H."/>
            <person name="Sato S."/>
            <person name="Oyaizu H."/>
        </authorList>
    </citation>
    <scope>NUCLEOTIDE SEQUENCE [LARGE SCALE GENOMIC DNA]</scope>
    <source>
        <strain evidence="2">ATCC 43989 / DSM 5975 / JCM 20966 / LMG 6465 / NBRC 14845 / NCIMB 13405 / ORS 571</strain>
    </source>
</reference>
<accession>A8I808</accession>
<organism evidence="1 2">
    <name type="scientific">Azorhizobium caulinodans (strain ATCC 43989 / DSM 5975 / JCM 20966 / LMG 6465 / NBRC 14845 / NCIMB 13405 / ORS 571)</name>
    <dbReference type="NCBI Taxonomy" id="438753"/>
    <lineage>
        <taxon>Bacteria</taxon>
        <taxon>Pseudomonadati</taxon>
        <taxon>Pseudomonadota</taxon>
        <taxon>Alphaproteobacteria</taxon>
        <taxon>Hyphomicrobiales</taxon>
        <taxon>Xanthobacteraceae</taxon>
        <taxon>Azorhizobium</taxon>
    </lineage>
</organism>